<dbReference type="PANTHER" id="PTHR23502:SF184">
    <property type="entry name" value="MAJOR FACILITATOR SUPERFAMILY (MFS) PROFILE DOMAIN-CONTAINING PROTEIN"/>
    <property type="match status" value="1"/>
</dbReference>
<dbReference type="GO" id="GO:0005886">
    <property type="term" value="C:plasma membrane"/>
    <property type="evidence" value="ECO:0007669"/>
    <property type="project" value="TreeGrafter"/>
</dbReference>
<dbReference type="GeneID" id="37017543"/>
<feature type="transmembrane region" description="Helical" evidence="6">
    <location>
        <begin position="394"/>
        <end position="415"/>
    </location>
</feature>
<feature type="transmembrane region" description="Helical" evidence="6">
    <location>
        <begin position="280"/>
        <end position="307"/>
    </location>
</feature>
<feature type="region of interest" description="Disordered" evidence="5">
    <location>
        <begin position="518"/>
        <end position="544"/>
    </location>
</feature>
<dbReference type="Pfam" id="PF07690">
    <property type="entry name" value="MFS_1"/>
    <property type="match status" value="1"/>
</dbReference>
<feature type="transmembrane region" description="Helical" evidence="6">
    <location>
        <begin position="92"/>
        <end position="111"/>
    </location>
</feature>
<evidence type="ECO:0000256" key="5">
    <source>
        <dbReference type="SAM" id="MobiDB-lite"/>
    </source>
</evidence>
<reference evidence="8 9" key="1">
    <citation type="journal article" date="2018" name="Mol. Biol. Evol.">
        <title>Broad Genomic Sampling Reveals a Smut Pathogenic Ancestry of the Fungal Clade Ustilaginomycotina.</title>
        <authorList>
            <person name="Kijpornyongpan T."/>
            <person name="Mondo S.J."/>
            <person name="Barry K."/>
            <person name="Sandor L."/>
            <person name="Lee J."/>
            <person name="Lipzen A."/>
            <person name="Pangilinan J."/>
            <person name="LaButti K."/>
            <person name="Hainaut M."/>
            <person name="Henrissat B."/>
            <person name="Grigoriev I.V."/>
            <person name="Spatafora J.W."/>
            <person name="Aime M.C."/>
        </authorList>
    </citation>
    <scope>NUCLEOTIDE SEQUENCE [LARGE SCALE GENOMIC DNA]</scope>
    <source>
        <strain evidence="8 9">MCA 3882</strain>
    </source>
</reference>
<dbReference type="SUPFAM" id="SSF103473">
    <property type="entry name" value="MFS general substrate transporter"/>
    <property type="match status" value="1"/>
</dbReference>
<feature type="transmembrane region" description="Helical" evidence="6">
    <location>
        <begin position="212"/>
        <end position="233"/>
    </location>
</feature>
<dbReference type="PANTHER" id="PTHR23502">
    <property type="entry name" value="MAJOR FACILITATOR SUPERFAMILY"/>
    <property type="match status" value="1"/>
</dbReference>
<organism evidence="8 9">
    <name type="scientific">Meira miltonrushii</name>
    <dbReference type="NCBI Taxonomy" id="1280837"/>
    <lineage>
        <taxon>Eukaryota</taxon>
        <taxon>Fungi</taxon>
        <taxon>Dikarya</taxon>
        <taxon>Basidiomycota</taxon>
        <taxon>Ustilaginomycotina</taxon>
        <taxon>Exobasidiomycetes</taxon>
        <taxon>Exobasidiales</taxon>
        <taxon>Brachybasidiaceae</taxon>
        <taxon>Meira</taxon>
    </lineage>
</organism>
<evidence type="ECO:0000256" key="1">
    <source>
        <dbReference type="ARBA" id="ARBA00004141"/>
    </source>
</evidence>
<feature type="transmembrane region" description="Helical" evidence="6">
    <location>
        <begin position="180"/>
        <end position="200"/>
    </location>
</feature>
<feature type="transmembrane region" description="Helical" evidence="6">
    <location>
        <begin position="369"/>
        <end position="388"/>
    </location>
</feature>
<dbReference type="PROSITE" id="PS50850">
    <property type="entry name" value="MFS"/>
    <property type="match status" value="1"/>
</dbReference>
<feature type="transmembrane region" description="Helical" evidence="6">
    <location>
        <begin position="56"/>
        <end position="80"/>
    </location>
</feature>
<keyword evidence="4 6" id="KW-0472">Membrane</keyword>
<dbReference type="FunFam" id="1.20.1250.20:FF:000011">
    <property type="entry name" value="MFS multidrug transporter, putative"/>
    <property type="match status" value="1"/>
</dbReference>
<feature type="transmembrane region" description="Helical" evidence="6">
    <location>
        <begin position="427"/>
        <end position="451"/>
    </location>
</feature>
<feature type="compositionally biased region" description="Acidic residues" evidence="5">
    <location>
        <begin position="532"/>
        <end position="544"/>
    </location>
</feature>
<dbReference type="RefSeq" id="XP_025353016.1">
    <property type="nucleotide sequence ID" value="XM_025495762.1"/>
</dbReference>
<protein>
    <submittedName>
        <fullName evidence="8">Putative mfs-multidrug-resistance transporter</fullName>
    </submittedName>
</protein>
<evidence type="ECO:0000313" key="9">
    <source>
        <dbReference type="Proteomes" id="UP000245771"/>
    </source>
</evidence>
<dbReference type="InParanoid" id="A0A316V638"/>
<evidence type="ECO:0000313" key="8">
    <source>
        <dbReference type="EMBL" id="PWN32714.1"/>
    </source>
</evidence>
<dbReference type="InterPro" id="IPR020846">
    <property type="entry name" value="MFS_dom"/>
</dbReference>
<dbReference type="EMBL" id="KZ819605">
    <property type="protein sequence ID" value="PWN32714.1"/>
    <property type="molecule type" value="Genomic_DNA"/>
</dbReference>
<dbReference type="Proteomes" id="UP000245771">
    <property type="component" value="Unassembled WGS sequence"/>
</dbReference>
<feature type="transmembrane region" description="Helical" evidence="6">
    <location>
        <begin position="471"/>
        <end position="492"/>
    </location>
</feature>
<feature type="transmembrane region" description="Helical" evidence="6">
    <location>
        <begin position="147"/>
        <end position="168"/>
    </location>
</feature>
<dbReference type="Gene3D" id="1.20.1250.20">
    <property type="entry name" value="MFS general substrate transporter like domains"/>
    <property type="match status" value="1"/>
</dbReference>
<dbReference type="CDD" id="cd17323">
    <property type="entry name" value="MFS_Tpo1_MDR_like"/>
    <property type="match status" value="1"/>
</dbReference>
<feature type="transmembrane region" description="Helical" evidence="6">
    <location>
        <begin position="327"/>
        <end position="348"/>
    </location>
</feature>
<dbReference type="GO" id="GO:0022857">
    <property type="term" value="F:transmembrane transporter activity"/>
    <property type="evidence" value="ECO:0007669"/>
    <property type="project" value="InterPro"/>
</dbReference>
<keyword evidence="3 6" id="KW-1133">Transmembrane helix</keyword>
<feature type="domain" description="Major facilitator superfamily (MFS) profile" evidence="7">
    <location>
        <begin position="58"/>
        <end position="500"/>
    </location>
</feature>
<comment type="subcellular location">
    <subcellularLocation>
        <location evidence="1">Membrane</location>
        <topology evidence="1">Multi-pass membrane protein</topology>
    </subcellularLocation>
</comment>
<evidence type="ECO:0000256" key="4">
    <source>
        <dbReference type="ARBA" id="ARBA00023136"/>
    </source>
</evidence>
<evidence type="ECO:0000256" key="2">
    <source>
        <dbReference type="ARBA" id="ARBA00022692"/>
    </source>
</evidence>
<sequence length="544" mass="59461">DQFTLAKKPWAYRVTPFERIVKHQYEGKGTKEDPYQVTWIEDDPENPLEMATMMKWILCFYASFSTLCISFTSSAYSGAIDSIKQELGGSEIVITLGISLYVLGFALGPLFWSPISEVYGRRFCLLISFVFSTLWNAVAIASPNIAALVVFRFLAGAFGSSPLTNAGGSIADVFRAKERGLAITLYASCPFLGPAIGPIAGGFLGEDAGWKWLMGLFAIFAGIVTVMGVFMNPETYAPVLLRKRATLLTKVTGKLYLSKPDIGKDVSLSHLFKVALVRPWLLLVYEPIVLLLSLYQAVVYAILYSFFSAFPIVFEQVRGWSPGIGGLAFLGIMIGFMFGIILQLVWVNPTYSKKVDEHGGIMAPPEERMPQAMVGAVALVFGLAVFAATDFPSIHWIVPIIFSAPAGFGMVLIFISLQSYLIDAYLLYAAAVLAASCTVRSVLGAAFPILAPYMYNPGGPHGKCPTESCGIHVGPGIAAFLALIFVPAPWYFYKYGPKIRKRCRYAAEADKILQSMLNPGSKDAQEVKEAVQEMESDPSDDIEK</sequence>
<dbReference type="STRING" id="1280837.A0A316V638"/>
<dbReference type="InterPro" id="IPR011701">
    <property type="entry name" value="MFS"/>
</dbReference>
<gene>
    <name evidence="8" type="ORF">FA14DRAFT_105882</name>
</gene>
<evidence type="ECO:0000256" key="6">
    <source>
        <dbReference type="SAM" id="Phobius"/>
    </source>
</evidence>
<dbReference type="OrthoDB" id="9986881at2759"/>
<dbReference type="InterPro" id="IPR036259">
    <property type="entry name" value="MFS_trans_sf"/>
</dbReference>
<feature type="transmembrane region" description="Helical" evidence="6">
    <location>
        <begin position="123"/>
        <end position="141"/>
    </location>
</feature>
<evidence type="ECO:0000259" key="7">
    <source>
        <dbReference type="PROSITE" id="PS50850"/>
    </source>
</evidence>
<dbReference type="AlphaFoldDB" id="A0A316V638"/>
<feature type="non-terminal residue" evidence="8">
    <location>
        <position position="544"/>
    </location>
</feature>
<evidence type="ECO:0000256" key="3">
    <source>
        <dbReference type="ARBA" id="ARBA00022989"/>
    </source>
</evidence>
<accession>A0A316V638</accession>
<proteinExistence type="predicted"/>
<feature type="non-terminal residue" evidence="8">
    <location>
        <position position="1"/>
    </location>
</feature>
<keyword evidence="9" id="KW-1185">Reference proteome</keyword>
<keyword evidence="2 6" id="KW-0812">Transmembrane</keyword>
<name>A0A316V638_9BASI</name>